<evidence type="ECO:0008006" key="3">
    <source>
        <dbReference type="Google" id="ProtNLM"/>
    </source>
</evidence>
<dbReference type="PROSITE" id="PS51257">
    <property type="entry name" value="PROKAR_LIPOPROTEIN"/>
    <property type="match status" value="1"/>
</dbReference>
<sequence>MKKWILIFSVILLACGAAVYVSLPPLPPEAEGNRRNLWAVLLHYRWVDRDRQKLEAARFLIDNMPYHRGKGRLVHVPEEMKRWRREADSLYASVRLAGMEEKDWQDSLKRMRTKRLALLKDSVMQEAAIDDGWFDDIQCLSYRFLVDHIDNAFRMWRRSVFARNLTFEEFKEYLLPYRSVAEYGFHVSGREWQEWFGKYVPVDGTAALREAVRGYNQAANNVQGLNGSNRREVPAGQYDFYAGGKLDCVDIAHYGCNILRACGLPVVVEFNMSYLSLPGRHYHCDVWYDAKEEWRTFNAQSALPGDRDWAFSQVTNVYRMTYGARKDTPYFLKNPGERVPELLDDPCIEDVTSNLRETVTLTVPCRVPAANRLAYLATFHKESGGLIAVTWGTEEAGRDSVTFRHVLPDVLYFPVYYAADGVKAAGEPFYVKIKDKRAEVHTLPGIQTGVQERETLVLRRKYPRKPNMVKVANELVGGRFLGANRKDFSDAVTLYEIKEPPSPYFQDYPLKRTGRFRYYRFQAPKERPRANISMLEWIASSGRGYANVLPATRPDMLRPADTVRLAEEQRWVKLLDAPWKDMVWKAEYDGNRQTAPGAYPNITLWLKEPQVVSRVRFAPLNADNGIHGGDWYRLHYWEEDGWQSVGTVQADYEYVVFDNVPAHKLYWLENLTTGQEEMPFVMENGEQRFLYGDII</sequence>
<evidence type="ECO:0000313" key="1">
    <source>
        <dbReference type="EMBL" id="MBM6857872.1"/>
    </source>
</evidence>
<gene>
    <name evidence="1" type="ORF">H6D15_09730</name>
</gene>
<keyword evidence="2" id="KW-1185">Reference proteome</keyword>
<dbReference type="RefSeq" id="WP_075318516.1">
    <property type="nucleotide sequence ID" value="NZ_JAAZTS010000013.1"/>
</dbReference>
<dbReference type="Gene3D" id="2.60.120.260">
    <property type="entry name" value="Galactose-binding domain-like"/>
    <property type="match status" value="1"/>
</dbReference>
<dbReference type="AlphaFoldDB" id="A0AA40ZU54"/>
<reference evidence="1 2" key="1">
    <citation type="journal article" date="2021" name="Sci. Rep.">
        <title>The distribution of antibiotic resistance genes in chicken gut microbiota commensals.</title>
        <authorList>
            <person name="Juricova H."/>
            <person name="Matiasovicova J."/>
            <person name="Kubasova T."/>
            <person name="Cejkova D."/>
            <person name="Rychlik I."/>
        </authorList>
    </citation>
    <scope>NUCLEOTIDE SEQUENCE [LARGE SCALE GENOMIC DNA]</scope>
    <source>
        <strain evidence="1 2">An421</strain>
    </source>
</reference>
<dbReference type="PANTHER" id="PTHR35532">
    <property type="entry name" value="SIMILAR TO POLYHYDROXYALKANOATE DEPOLYMERASE"/>
    <property type="match status" value="1"/>
</dbReference>
<protein>
    <recommendedName>
        <fullName evidence="3">Transglutaminase domain-containing protein</fullName>
    </recommendedName>
</protein>
<dbReference type="EMBL" id="JACJMO010000013">
    <property type="protein sequence ID" value="MBM6857872.1"/>
    <property type="molecule type" value="Genomic_DNA"/>
</dbReference>
<dbReference type="Proteomes" id="UP000698924">
    <property type="component" value="Unassembled WGS sequence"/>
</dbReference>
<name>A0AA40ZU54_9BACT</name>
<proteinExistence type="predicted"/>
<comment type="caution">
    <text evidence="1">The sequence shown here is derived from an EMBL/GenBank/DDBJ whole genome shotgun (WGS) entry which is preliminary data.</text>
</comment>
<accession>A0AA40ZU54</accession>
<evidence type="ECO:0000313" key="2">
    <source>
        <dbReference type="Proteomes" id="UP000698924"/>
    </source>
</evidence>
<organism evidence="1 2">
    <name type="scientific">Caecibacteroides pullorum</name>
    <dbReference type="NCBI Taxonomy" id="2725562"/>
    <lineage>
        <taxon>Bacteria</taxon>
        <taxon>Pseudomonadati</taxon>
        <taxon>Bacteroidota</taxon>
        <taxon>Bacteroidia</taxon>
        <taxon>Bacteroidales</taxon>
        <taxon>Bacteroidaceae</taxon>
        <taxon>Caecibacteroides</taxon>
    </lineage>
</organism>
<dbReference type="PANTHER" id="PTHR35532:SF5">
    <property type="entry name" value="CARBOHYDRATE-BINDING DOMAIN-CONTAINING PROTEIN"/>
    <property type="match status" value="1"/>
</dbReference>